<protein>
    <submittedName>
        <fullName evidence="2">Uncharacterized protein</fullName>
    </submittedName>
</protein>
<feature type="compositionally biased region" description="Basic and acidic residues" evidence="1">
    <location>
        <begin position="58"/>
        <end position="69"/>
    </location>
</feature>
<dbReference type="InParanoid" id="K2QIN1"/>
<dbReference type="AlphaFoldDB" id="K2QIN1"/>
<accession>K2QIN1</accession>
<dbReference type="OrthoDB" id="5152423at2759"/>
<name>K2QIN1_MACPH</name>
<evidence type="ECO:0000256" key="1">
    <source>
        <dbReference type="SAM" id="MobiDB-lite"/>
    </source>
</evidence>
<feature type="compositionally biased region" description="Acidic residues" evidence="1">
    <location>
        <begin position="42"/>
        <end position="57"/>
    </location>
</feature>
<evidence type="ECO:0000313" key="2">
    <source>
        <dbReference type="EMBL" id="EKG09676.1"/>
    </source>
</evidence>
<comment type="caution">
    <text evidence="2">The sequence shown here is derived from an EMBL/GenBank/DDBJ whole genome shotgun (WGS) entry which is preliminary data.</text>
</comment>
<reference evidence="2 3" key="1">
    <citation type="journal article" date="2012" name="BMC Genomics">
        <title>Tools to kill: Genome of one of the most destructive plant pathogenic fungi Macrophomina phaseolina.</title>
        <authorList>
            <person name="Islam M.S."/>
            <person name="Haque M.S."/>
            <person name="Islam M.M."/>
            <person name="Emdad E.M."/>
            <person name="Halim A."/>
            <person name="Hossen Q.M.M."/>
            <person name="Hossain M.Z."/>
            <person name="Ahmed B."/>
            <person name="Rahim S."/>
            <person name="Rahman M.S."/>
            <person name="Alam M.M."/>
            <person name="Hou S."/>
            <person name="Wan X."/>
            <person name="Saito J.A."/>
            <person name="Alam M."/>
        </authorList>
    </citation>
    <scope>NUCLEOTIDE SEQUENCE [LARGE SCALE GENOMIC DNA]</scope>
    <source>
        <strain evidence="2 3">MS6</strain>
    </source>
</reference>
<proteinExistence type="predicted"/>
<feature type="compositionally biased region" description="Polar residues" evidence="1">
    <location>
        <begin position="83"/>
        <end position="92"/>
    </location>
</feature>
<dbReference type="EMBL" id="AHHD01000572">
    <property type="protein sequence ID" value="EKG09676.1"/>
    <property type="molecule type" value="Genomic_DNA"/>
</dbReference>
<evidence type="ECO:0000313" key="3">
    <source>
        <dbReference type="Proteomes" id="UP000007129"/>
    </source>
</evidence>
<feature type="region of interest" description="Disordered" evidence="1">
    <location>
        <begin position="34"/>
        <end position="92"/>
    </location>
</feature>
<gene>
    <name evidence="2" type="ORF">MPH_13253</name>
</gene>
<sequence length="92" mass="10150">MMDTIEASECLRAWYGLPPAKTFDDETVGVIEGELQVREDKEHEDDEDIDGSDEEDELQIRQEVARDDGNAGAGAADEDPAPIQSNKITVSR</sequence>
<dbReference type="HOGENOM" id="CLU_2413672_0_0_1"/>
<dbReference type="VEuPathDB" id="FungiDB:MPH_13253"/>
<organism evidence="2 3">
    <name type="scientific">Macrophomina phaseolina (strain MS6)</name>
    <name type="common">Charcoal rot fungus</name>
    <dbReference type="NCBI Taxonomy" id="1126212"/>
    <lineage>
        <taxon>Eukaryota</taxon>
        <taxon>Fungi</taxon>
        <taxon>Dikarya</taxon>
        <taxon>Ascomycota</taxon>
        <taxon>Pezizomycotina</taxon>
        <taxon>Dothideomycetes</taxon>
        <taxon>Dothideomycetes incertae sedis</taxon>
        <taxon>Botryosphaeriales</taxon>
        <taxon>Botryosphaeriaceae</taxon>
        <taxon>Macrophomina</taxon>
    </lineage>
</organism>
<dbReference type="Proteomes" id="UP000007129">
    <property type="component" value="Unassembled WGS sequence"/>
</dbReference>